<dbReference type="AlphaFoldDB" id="A0A0D7CHX9"/>
<dbReference type="EMBL" id="JRKI01000029">
    <property type="protein sequence ID" value="KIZ15788.1"/>
    <property type="molecule type" value="Genomic_DNA"/>
</dbReference>
<comment type="caution">
    <text evidence="1">The sequence shown here is derived from an EMBL/GenBank/DDBJ whole genome shotgun (WGS) entry which is preliminary data.</text>
</comment>
<evidence type="ECO:0000313" key="1">
    <source>
        <dbReference type="EMBL" id="KIZ15788.1"/>
    </source>
</evidence>
<keyword evidence="2" id="KW-1185">Reference proteome</keyword>
<evidence type="ECO:0000313" key="2">
    <source>
        <dbReference type="Proteomes" id="UP000032458"/>
    </source>
</evidence>
<accession>A0A0D7CHX9</accession>
<organism evidence="1 2">
    <name type="scientific">Streptomyces natalensis ATCC 27448</name>
    <dbReference type="NCBI Taxonomy" id="1240678"/>
    <lineage>
        <taxon>Bacteria</taxon>
        <taxon>Bacillati</taxon>
        <taxon>Actinomycetota</taxon>
        <taxon>Actinomycetes</taxon>
        <taxon>Kitasatosporales</taxon>
        <taxon>Streptomycetaceae</taxon>
        <taxon>Streptomyces</taxon>
    </lineage>
</organism>
<sequence>MGEFPLRSDKAHLESFHLAEPSFAFGFGDEGEEVLSDLDGPVTLGALLHSVDPRQGLTDADYAALNEWLRRTVGAPPSHGAA</sequence>
<name>A0A0D7CHX9_9ACTN</name>
<dbReference type="Proteomes" id="UP000032458">
    <property type="component" value="Unassembled WGS sequence"/>
</dbReference>
<gene>
    <name evidence="1" type="ORF">SNA_20945</name>
</gene>
<reference evidence="1 2" key="1">
    <citation type="submission" date="2014-09" db="EMBL/GenBank/DDBJ databases">
        <title>Draft genome sequence of Streptomyces natalensis ATCC 27448, producer of the antifungal pimaricin.</title>
        <authorList>
            <person name="Mendes M.V."/>
            <person name="Beites T."/>
            <person name="Pires S."/>
            <person name="Santos C.L."/>
            <person name="Moradas-Ferreira P."/>
        </authorList>
    </citation>
    <scope>NUCLEOTIDE SEQUENCE [LARGE SCALE GENOMIC DNA]</scope>
    <source>
        <strain evidence="1 2">ATCC 27448</strain>
    </source>
</reference>
<protein>
    <submittedName>
        <fullName evidence="1">Uncharacterized protein</fullName>
    </submittedName>
</protein>
<proteinExistence type="predicted"/>